<dbReference type="PANTHER" id="PTHR38471:SF2">
    <property type="entry name" value="FOUR HELIX BUNDLE PROTEIN"/>
    <property type="match status" value="1"/>
</dbReference>
<organism evidence="1 2">
    <name type="scientific">Thioalbus denitrificans</name>
    <dbReference type="NCBI Taxonomy" id="547122"/>
    <lineage>
        <taxon>Bacteria</taxon>
        <taxon>Pseudomonadati</taxon>
        <taxon>Pseudomonadota</taxon>
        <taxon>Gammaproteobacteria</taxon>
        <taxon>Chromatiales</taxon>
        <taxon>Ectothiorhodospiraceae</taxon>
        <taxon>Thioalbus</taxon>
    </lineage>
</organism>
<dbReference type="CDD" id="cd16377">
    <property type="entry name" value="23S_rRNA_IVP_like"/>
    <property type="match status" value="1"/>
</dbReference>
<keyword evidence="2" id="KW-1185">Reference proteome</keyword>
<dbReference type="EMBL" id="QPJY01000005">
    <property type="protein sequence ID" value="RCX30361.1"/>
    <property type="molecule type" value="Genomic_DNA"/>
</dbReference>
<dbReference type="InterPro" id="IPR036583">
    <property type="entry name" value="23S_rRNA_IVS_sf"/>
</dbReference>
<comment type="caution">
    <text evidence="1">The sequence shown here is derived from an EMBL/GenBank/DDBJ whole genome shotgun (WGS) entry which is preliminary data.</text>
</comment>
<dbReference type="NCBIfam" id="TIGR02436">
    <property type="entry name" value="four helix bundle protein"/>
    <property type="match status" value="1"/>
</dbReference>
<dbReference type="InterPro" id="IPR012657">
    <property type="entry name" value="23S_rRNA-intervening_sequence"/>
</dbReference>
<protein>
    <submittedName>
        <fullName evidence="1">Four helix bundle protein</fullName>
    </submittedName>
</protein>
<sequence length="104" mass="11250">MALVGDVYRLTASFPASEQFGLTSQLRRAAVSVPSNIAEGAARLTRKEFLHFAGMARGSLSELETQLLIAHDLGFISENEDLSAQLDELFGLLGGLINSLRDKN</sequence>
<evidence type="ECO:0000313" key="2">
    <source>
        <dbReference type="Proteomes" id="UP000252707"/>
    </source>
</evidence>
<dbReference type="PANTHER" id="PTHR38471">
    <property type="entry name" value="FOUR HELIX BUNDLE PROTEIN"/>
    <property type="match status" value="1"/>
</dbReference>
<dbReference type="Gene3D" id="1.20.1440.60">
    <property type="entry name" value="23S rRNA-intervening sequence"/>
    <property type="match status" value="1"/>
</dbReference>
<reference evidence="1 2" key="1">
    <citation type="submission" date="2018-07" db="EMBL/GenBank/DDBJ databases">
        <title>Genomic Encyclopedia of Type Strains, Phase IV (KMG-IV): sequencing the most valuable type-strain genomes for metagenomic binning, comparative biology and taxonomic classification.</title>
        <authorList>
            <person name="Goeker M."/>
        </authorList>
    </citation>
    <scope>NUCLEOTIDE SEQUENCE [LARGE SCALE GENOMIC DNA]</scope>
    <source>
        <strain evidence="1 2">DSM 26407</strain>
    </source>
</reference>
<proteinExistence type="predicted"/>
<evidence type="ECO:0000313" key="1">
    <source>
        <dbReference type="EMBL" id="RCX30361.1"/>
    </source>
</evidence>
<dbReference type="AlphaFoldDB" id="A0A369CA15"/>
<dbReference type="SUPFAM" id="SSF158446">
    <property type="entry name" value="IVS-encoded protein-like"/>
    <property type="match status" value="1"/>
</dbReference>
<dbReference type="Proteomes" id="UP000252707">
    <property type="component" value="Unassembled WGS sequence"/>
</dbReference>
<accession>A0A369CA15</accession>
<gene>
    <name evidence="1" type="ORF">DFQ59_105195</name>
</gene>
<name>A0A369CA15_9GAMM</name>
<dbReference type="Pfam" id="PF05635">
    <property type="entry name" value="23S_rRNA_IVP"/>
    <property type="match status" value="1"/>
</dbReference>